<gene>
    <name evidence="2" type="ORF">GCM10011402_31690</name>
</gene>
<comment type="caution">
    <text evidence="2">The sequence shown here is derived from an EMBL/GenBank/DDBJ whole genome shotgun (WGS) entry which is preliminary data.</text>
</comment>
<dbReference type="InterPro" id="IPR003615">
    <property type="entry name" value="HNH_nuc"/>
</dbReference>
<reference evidence="3" key="1">
    <citation type="journal article" date="2019" name="Int. J. Syst. Evol. Microbiol.">
        <title>The Global Catalogue of Microorganisms (GCM) 10K type strain sequencing project: providing services to taxonomists for standard genome sequencing and annotation.</title>
        <authorList>
            <consortium name="The Broad Institute Genomics Platform"/>
            <consortium name="The Broad Institute Genome Sequencing Center for Infectious Disease"/>
            <person name="Wu L."/>
            <person name="Ma J."/>
        </authorList>
    </citation>
    <scope>NUCLEOTIDE SEQUENCE [LARGE SCALE GENOMIC DNA]</scope>
    <source>
        <strain evidence="3">CGMCC 1.15419</strain>
    </source>
</reference>
<evidence type="ECO:0000259" key="1">
    <source>
        <dbReference type="Pfam" id="PF01844"/>
    </source>
</evidence>
<name>A0ABQ1VLT3_9RHOB</name>
<sequence>MRLPDVGDINDQLDTALTLKNGDKVYDLSAAERAGIHSLYAEYDQRLGEPDTALLPLALAGCADALHGAYNQVQKGQRLASLRSRLLSAVMECPLCGSGDATTLDHHLPKDDYRALAINPRNLVPSCQPCNRAKGTLAALAGQGMIHAYFQEIPSVTFLKANVTYADGSLKVAFSIDPAGLSPALADRLTFQLERIRLTERHPGAINIFIFSQKVALRLFRDKPGERNLLRQFLLDGADTLDEDFGLNHWRAALFRGLAACDAFLDDPWTYLDKPPPAMNPA</sequence>
<proteinExistence type="predicted"/>
<dbReference type="EMBL" id="BMIV01000015">
    <property type="protein sequence ID" value="GGF76584.1"/>
    <property type="molecule type" value="Genomic_DNA"/>
</dbReference>
<evidence type="ECO:0000313" key="2">
    <source>
        <dbReference type="EMBL" id="GGF76584.1"/>
    </source>
</evidence>
<dbReference type="Gene3D" id="1.10.30.50">
    <property type="match status" value="1"/>
</dbReference>
<organism evidence="2 3">
    <name type="scientific">Paracoccus acridae</name>
    <dbReference type="NCBI Taxonomy" id="1795310"/>
    <lineage>
        <taxon>Bacteria</taxon>
        <taxon>Pseudomonadati</taxon>
        <taxon>Pseudomonadota</taxon>
        <taxon>Alphaproteobacteria</taxon>
        <taxon>Rhodobacterales</taxon>
        <taxon>Paracoccaceae</taxon>
        <taxon>Paracoccus</taxon>
    </lineage>
</organism>
<dbReference type="InterPro" id="IPR002711">
    <property type="entry name" value="HNH"/>
</dbReference>
<dbReference type="Pfam" id="PF01844">
    <property type="entry name" value="HNH"/>
    <property type="match status" value="1"/>
</dbReference>
<keyword evidence="3" id="KW-1185">Reference proteome</keyword>
<accession>A0ABQ1VLT3</accession>
<protein>
    <recommendedName>
        <fullName evidence="1">HNH domain-containing protein</fullName>
    </recommendedName>
</protein>
<dbReference type="CDD" id="cd00085">
    <property type="entry name" value="HNHc"/>
    <property type="match status" value="1"/>
</dbReference>
<feature type="domain" description="HNH" evidence="1">
    <location>
        <begin position="93"/>
        <end position="135"/>
    </location>
</feature>
<dbReference type="Proteomes" id="UP000640509">
    <property type="component" value="Unassembled WGS sequence"/>
</dbReference>
<evidence type="ECO:0000313" key="3">
    <source>
        <dbReference type="Proteomes" id="UP000640509"/>
    </source>
</evidence>